<protein>
    <submittedName>
        <fullName evidence="2">Odv-e18</fullName>
    </submittedName>
</protein>
<dbReference type="GeneID" id="17428715"/>
<organism evidence="2 3">
    <name type="scientific">Clostera anastomosis granulovirus A</name>
    <dbReference type="NCBI Taxonomy" id="1986289"/>
    <lineage>
        <taxon>Viruses</taxon>
        <taxon>Viruses incertae sedis</taxon>
        <taxon>Naldaviricetes</taxon>
        <taxon>Lefavirales</taxon>
        <taxon>Baculoviridae</taxon>
        <taxon>Betabaculovirus</taxon>
        <taxon>Betabaculovirus clanastomosis</taxon>
    </lineage>
</organism>
<keyword evidence="1" id="KW-0472">Membrane</keyword>
<keyword evidence="3" id="KW-1185">Reference proteome</keyword>
<dbReference type="RefSeq" id="YP_008719961.1">
    <property type="nucleotide sequence ID" value="NC_022646.1"/>
</dbReference>
<dbReference type="GO" id="GO:0019031">
    <property type="term" value="C:viral envelope"/>
    <property type="evidence" value="ECO:0007669"/>
    <property type="project" value="InterPro"/>
</dbReference>
<dbReference type="Pfam" id="PF10717">
    <property type="entry name" value="ODV-E18"/>
    <property type="match status" value="1"/>
</dbReference>
<feature type="transmembrane region" description="Helical" evidence="1">
    <location>
        <begin position="24"/>
        <end position="42"/>
    </location>
</feature>
<accession>U5KAR6</accession>
<keyword evidence="1" id="KW-0812">Transmembrane</keyword>
<proteinExistence type="predicted"/>
<gene>
    <name evidence="2" type="ORF">CaLGV013</name>
</gene>
<dbReference type="Proteomes" id="UP000204024">
    <property type="component" value="Segment"/>
</dbReference>
<sequence>MDTFRTNTGEITTARRIAGLDPNMLITILVVLVIIILLVLLFNMSSGSDSSGSNAAAPQAGFFNPLNAAMRNNNVRNAPVVTTATTTRAV</sequence>
<evidence type="ECO:0000313" key="3">
    <source>
        <dbReference type="Proteomes" id="UP000204024"/>
    </source>
</evidence>
<name>U5KAR6_9BBAC</name>
<evidence type="ECO:0000256" key="1">
    <source>
        <dbReference type="SAM" id="Phobius"/>
    </source>
</evidence>
<keyword evidence="1" id="KW-1133">Transmembrane helix</keyword>
<dbReference type="KEGG" id="vg:17428715"/>
<reference evidence="2 3" key="1">
    <citation type="journal article" date="2013" name="Arch. Virol.">
        <title>Comparative analysis of the genomes of Clostera anastomosis (L.) granulovirus and Clostera anachoreta granulovirus.</title>
        <authorList>
            <person name="Liang Z."/>
            <person name="Zhang X."/>
            <person name="Yin X."/>
            <person name="Song X."/>
            <person name="Shao X."/>
            <person name="Wang L."/>
        </authorList>
    </citation>
    <scope>NUCLEOTIDE SEQUENCE [LARGE SCALE GENOMIC DNA]</scope>
    <source>
        <strain evidence="2">CaLGV-Henan</strain>
    </source>
</reference>
<evidence type="ECO:0000313" key="2">
    <source>
        <dbReference type="EMBL" id="AGQ20272.1"/>
    </source>
</evidence>
<dbReference type="InterPro" id="IPR019655">
    <property type="entry name" value="Baculo_ODV-E18"/>
</dbReference>
<dbReference type="EMBL" id="KC179784">
    <property type="protein sequence ID" value="AGQ20272.1"/>
    <property type="molecule type" value="Genomic_DNA"/>
</dbReference>